<feature type="domain" description="Serine aminopeptidase S33" evidence="1">
    <location>
        <begin position="21"/>
        <end position="282"/>
    </location>
</feature>
<dbReference type="EMBL" id="CP002281">
    <property type="protein sequence ID" value="ADO82480.1"/>
    <property type="molecule type" value="Genomic_DNA"/>
</dbReference>
<dbReference type="HOGENOM" id="CLU_026209_1_0_0"/>
<keyword evidence="3" id="KW-1185">Reference proteome</keyword>
<dbReference type="PANTHER" id="PTHR11614">
    <property type="entry name" value="PHOSPHOLIPASE-RELATED"/>
    <property type="match status" value="1"/>
</dbReference>
<dbReference type="InterPro" id="IPR029058">
    <property type="entry name" value="AB_hydrolase_fold"/>
</dbReference>
<reference evidence="2 3" key="1">
    <citation type="journal article" date="2010" name="Stand. Genomic Sci.">
        <title>Complete genome sequence of Ilyobacter polytropus type strain (CuHbu1).</title>
        <authorList>
            <person name="Sikorski J."/>
            <person name="Chertkov O."/>
            <person name="Lapidus A."/>
            <person name="Nolan M."/>
            <person name="Lucas S."/>
            <person name="Del Rio T.G."/>
            <person name="Tice H."/>
            <person name="Cheng J.F."/>
            <person name="Tapia R."/>
            <person name="Han C."/>
            <person name="Goodwin L."/>
            <person name="Pitluck S."/>
            <person name="Liolios K."/>
            <person name="Ivanova N."/>
            <person name="Mavromatis K."/>
            <person name="Mikhailova N."/>
            <person name="Pati A."/>
            <person name="Chen A."/>
            <person name="Palaniappan K."/>
            <person name="Land M."/>
            <person name="Hauser L."/>
            <person name="Chang Y.J."/>
            <person name="Jeffries C.D."/>
            <person name="Brambilla E."/>
            <person name="Yasawong M."/>
            <person name="Rohde M."/>
            <person name="Pukall R."/>
            <person name="Spring S."/>
            <person name="Goker M."/>
            <person name="Woyke T."/>
            <person name="Bristow J."/>
            <person name="Eisen J.A."/>
            <person name="Markowitz V."/>
            <person name="Hugenholtz P."/>
            <person name="Kyrpides N.C."/>
            <person name="Klenk H.P."/>
        </authorList>
    </citation>
    <scope>NUCLEOTIDE SEQUENCE [LARGE SCALE GENOMIC DNA]</scope>
    <source>
        <strain evidence="3">ATCC 51220 / DSM 2926 / LMG 16218 / CuHBu1</strain>
    </source>
</reference>
<dbReference type="KEGG" id="ipo:Ilyop_0693"/>
<dbReference type="OrthoDB" id="9806902at2"/>
<dbReference type="Pfam" id="PF12146">
    <property type="entry name" value="Hydrolase_4"/>
    <property type="match status" value="1"/>
</dbReference>
<dbReference type="SUPFAM" id="SSF53474">
    <property type="entry name" value="alpha/beta-Hydrolases"/>
    <property type="match status" value="1"/>
</dbReference>
<dbReference type="RefSeq" id="WP_013387150.1">
    <property type="nucleotide sequence ID" value="NC_014632.1"/>
</dbReference>
<proteinExistence type="predicted"/>
<gene>
    <name evidence="2" type="ordered locus">Ilyop_0693</name>
</gene>
<dbReference type="InterPro" id="IPR051044">
    <property type="entry name" value="MAG_DAG_Lipase"/>
</dbReference>
<dbReference type="eggNOG" id="COG2267">
    <property type="taxonomic scope" value="Bacteria"/>
</dbReference>
<organism evidence="2 3">
    <name type="scientific">Ilyobacter polytropus (strain ATCC 51220 / DSM 2926 / LMG 16218 / CuHBu1)</name>
    <dbReference type="NCBI Taxonomy" id="572544"/>
    <lineage>
        <taxon>Bacteria</taxon>
        <taxon>Fusobacteriati</taxon>
        <taxon>Fusobacteriota</taxon>
        <taxon>Fusobacteriia</taxon>
        <taxon>Fusobacteriales</taxon>
        <taxon>Fusobacteriaceae</taxon>
        <taxon>Ilyobacter</taxon>
    </lineage>
</organism>
<sequence length="299" mass="34544">MPGKFYLDNDIFIRVWDDVKNPKGIIQIIHGMGEHSLRYDTVAKWFNKNGYIVYADDHRGHGYSAESIEELGSIEGGFETLVDDEKYITDFISKSCPGLPIYVLGHSMGSFIAQGHMSDLSRFVNGYILTGSCGKRMAETFSGWILSGIIRIFFSKSKSPLMKRLIFLGYNKKIKKKKTVSDWLTRREEIVKDYIDDPFCGFVYTSGFYFSFLKYLKNLFTKKTFESVKRTIPVFILSGESDPVGLYGKGVRKLLKFYKKNHFNFVKMKLYPGARHEILNEINSIEVLEDIKNWIENKK</sequence>
<dbReference type="Proteomes" id="UP000006875">
    <property type="component" value="Chromosome"/>
</dbReference>
<evidence type="ECO:0000313" key="3">
    <source>
        <dbReference type="Proteomes" id="UP000006875"/>
    </source>
</evidence>
<protein>
    <submittedName>
        <fullName evidence="2">Lysophospholipase</fullName>
    </submittedName>
</protein>
<accession>E3H6W1</accession>
<dbReference type="STRING" id="572544.Ilyop_0693"/>
<dbReference type="AlphaFoldDB" id="E3H6W1"/>
<name>E3H6W1_ILYPC</name>
<evidence type="ECO:0000259" key="1">
    <source>
        <dbReference type="Pfam" id="PF12146"/>
    </source>
</evidence>
<dbReference type="InterPro" id="IPR022742">
    <property type="entry name" value="Hydrolase_4"/>
</dbReference>
<dbReference type="Gene3D" id="3.40.50.1820">
    <property type="entry name" value="alpha/beta hydrolase"/>
    <property type="match status" value="1"/>
</dbReference>
<evidence type="ECO:0000313" key="2">
    <source>
        <dbReference type="EMBL" id="ADO82480.1"/>
    </source>
</evidence>